<sequence length="452" mass="52556">MESFVKCESRKIVGRRKRKLEHEEQSDSSSMAGSSLTDEECKMTCTQPKEDSKKRKSFLRSSLSKEWVSTSTSEEDNEDTEGNFLPASKWQYVDLKNINIFYCDKPQPFEEFMQIVKEDLLEKYPDSPDFGKTVGKFTKLTKENLFFSIDMDYIIRQRCIHGSSFMFVFEEPFMKNIISDMEKAKEADKDLEHTNLFDRKWFPAVEMFLYSTVSLVKRILYPIDDPEYVKQAKESIKRKTRKKTGKDKKLAETCDASKSVYQHFFSQFGGLFFLEHSEVDERTVIIGDKIVNSTPDLAYRTLARKLKTGFDTQERNVMLFVVEVKEKSIKNASSNRLEEQVDSGVLGQVGAELFADAIPSFLCPNSLGIMCMETKLIFVYLRMPREHIENVILCKRPLQTEGKIHFTKPFDMLKAEDRAEVCEFLYWLGCVQNHGRWSLMNTEGKQLTEQHQ</sequence>
<keyword evidence="2" id="KW-1185">Reference proteome</keyword>
<protein>
    <submittedName>
        <fullName evidence="3">Uncharacterized protein LOC111112178 isoform X1</fullName>
    </submittedName>
</protein>
<evidence type="ECO:0000256" key="1">
    <source>
        <dbReference type="SAM" id="MobiDB-lite"/>
    </source>
</evidence>
<proteinExistence type="predicted"/>
<name>A0A8B8BPL4_CRAVI</name>
<evidence type="ECO:0000313" key="3">
    <source>
        <dbReference type="RefSeq" id="XP_022305278.1"/>
    </source>
</evidence>
<feature type="compositionally biased region" description="Polar residues" evidence="1">
    <location>
        <begin position="27"/>
        <end position="36"/>
    </location>
</feature>
<evidence type="ECO:0000313" key="2">
    <source>
        <dbReference type="Proteomes" id="UP000694844"/>
    </source>
</evidence>
<feature type="region of interest" description="Disordered" evidence="1">
    <location>
        <begin position="1"/>
        <end position="58"/>
    </location>
</feature>
<dbReference type="Proteomes" id="UP000694844">
    <property type="component" value="Chromosome 9"/>
</dbReference>
<reference evidence="3" key="1">
    <citation type="submission" date="2025-08" db="UniProtKB">
        <authorList>
            <consortium name="RefSeq"/>
        </authorList>
    </citation>
    <scope>IDENTIFICATION</scope>
    <source>
        <tissue evidence="3">Whole sample</tissue>
    </source>
</reference>
<dbReference type="OrthoDB" id="6126197at2759"/>
<dbReference type="GeneID" id="111112178"/>
<organism evidence="2 3">
    <name type="scientific">Crassostrea virginica</name>
    <name type="common">Eastern oyster</name>
    <dbReference type="NCBI Taxonomy" id="6565"/>
    <lineage>
        <taxon>Eukaryota</taxon>
        <taxon>Metazoa</taxon>
        <taxon>Spiralia</taxon>
        <taxon>Lophotrochozoa</taxon>
        <taxon>Mollusca</taxon>
        <taxon>Bivalvia</taxon>
        <taxon>Autobranchia</taxon>
        <taxon>Pteriomorphia</taxon>
        <taxon>Ostreida</taxon>
        <taxon>Ostreoidea</taxon>
        <taxon>Ostreidae</taxon>
        <taxon>Crassostrea</taxon>
    </lineage>
</organism>
<gene>
    <name evidence="3" type="primary">LOC111112178</name>
</gene>
<dbReference type="AlphaFoldDB" id="A0A8B8BPL4"/>
<dbReference type="KEGG" id="cvn:111112178"/>
<feature type="compositionally biased region" description="Basic and acidic residues" evidence="1">
    <location>
        <begin position="1"/>
        <end position="11"/>
    </location>
</feature>
<dbReference type="RefSeq" id="XP_022305278.1">
    <property type="nucleotide sequence ID" value="XM_022449570.1"/>
</dbReference>
<accession>A0A8B8BPL4</accession>